<name>A0A9P7YBK5_9HELO</name>
<dbReference type="GO" id="GO:0003723">
    <property type="term" value="F:RNA binding"/>
    <property type="evidence" value="ECO:0007669"/>
    <property type="project" value="TreeGrafter"/>
</dbReference>
<evidence type="ECO:0000256" key="2">
    <source>
        <dbReference type="SAM" id="MobiDB-lite"/>
    </source>
</evidence>
<dbReference type="PANTHER" id="PTHR43450:SF2">
    <property type="entry name" value="ASPARTATE--TRNA LIGASE"/>
    <property type="match status" value="1"/>
</dbReference>
<sequence length="189" mass="21655">MSFLKKPFQKIKDLGGPNDGGVLSKTEGVSGDATPRSLPPYGVTEGSGNESERFTLLNGNSIKRRSAEFIRETRQRRSIDKARAKAETKKRESMARIADEKFLEEGPPMLTKLYRPYSMNMSKRWNHENRILFKDMDFGKAEGKIISFRARIHTLRRMSAKLVFIVFRQQTMTIQGVLSGFKQHEEHGM</sequence>
<dbReference type="EMBL" id="MU251637">
    <property type="protein sequence ID" value="KAG9230888.1"/>
    <property type="molecule type" value="Genomic_DNA"/>
</dbReference>
<protein>
    <submittedName>
        <fullName evidence="3">Uncharacterized protein</fullName>
    </submittedName>
</protein>
<keyword evidence="4" id="KW-1185">Reference proteome</keyword>
<dbReference type="Proteomes" id="UP000824998">
    <property type="component" value="Unassembled WGS sequence"/>
</dbReference>
<dbReference type="GO" id="GO:0004815">
    <property type="term" value="F:aspartate-tRNA ligase activity"/>
    <property type="evidence" value="ECO:0007669"/>
    <property type="project" value="InterPro"/>
</dbReference>
<evidence type="ECO:0000256" key="1">
    <source>
        <dbReference type="ARBA" id="ARBA00022490"/>
    </source>
</evidence>
<proteinExistence type="predicted"/>
<dbReference type="InterPro" id="IPR004523">
    <property type="entry name" value="Asp-tRNA_synthase_2"/>
</dbReference>
<dbReference type="GO" id="GO:0006422">
    <property type="term" value="P:aspartyl-tRNA aminoacylation"/>
    <property type="evidence" value="ECO:0007669"/>
    <property type="project" value="InterPro"/>
</dbReference>
<dbReference type="AlphaFoldDB" id="A0A9P7YBK5"/>
<keyword evidence="1" id="KW-0963">Cytoplasm</keyword>
<accession>A0A9P7YBK5</accession>
<dbReference type="OrthoDB" id="10602098at2759"/>
<dbReference type="Gene3D" id="2.40.50.140">
    <property type="entry name" value="Nucleic acid-binding proteins"/>
    <property type="match status" value="1"/>
</dbReference>
<dbReference type="GO" id="GO:0005524">
    <property type="term" value="F:ATP binding"/>
    <property type="evidence" value="ECO:0007669"/>
    <property type="project" value="InterPro"/>
</dbReference>
<dbReference type="SUPFAM" id="SSF50249">
    <property type="entry name" value="Nucleic acid-binding proteins"/>
    <property type="match status" value="1"/>
</dbReference>
<reference evidence="3" key="1">
    <citation type="journal article" date="2021" name="IMA Fungus">
        <title>Genomic characterization of three marine fungi, including Emericellopsis atlantica sp. nov. with signatures of a generalist lifestyle and marine biomass degradation.</title>
        <authorList>
            <person name="Hagestad O.C."/>
            <person name="Hou L."/>
            <person name="Andersen J.H."/>
            <person name="Hansen E.H."/>
            <person name="Altermark B."/>
            <person name="Li C."/>
            <person name="Kuhnert E."/>
            <person name="Cox R.J."/>
            <person name="Crous P.W."/>
            <person name="Spatafora J.W."/>
            <person name="Lail K."/>
            <person name="Amirebrahimi M."/>
            <person name="Lipzen A."/>
            <person name="Pangilinan J."/>
            <person name="Andreopoulos W."/>
            <person name="Hayes R.D."/>
            <person name="Ng V."/>
            <person name="Grigoriev I.V."/>
            <person name="Jackson S.A."/>
            <person name="Sutton T.D.S."/>
            <person name="Dobson A.D.W."/>
            <person name="Rama T."/>
        </authorList>
    </citation>
    <scope>NUCLEOTIDE SEQUENCE</scope>
    <source>
        <strain evidence="3">TRa018bII</strain>
    </source>
</reference>
<dbReference type="GO" id="GO:0005829">
    <property type="term" value="C:cytosol"/>
    <property type="evidence" value="ECO:0007669"/>
    <property type="project" value="TreeGrafter"/>
</dbReference>
<organism evidence="3 4">
    <name type="scientific">Amylocarpus encephaloides</name>
    <dbReference type="NCBI Taxonomy" id="45428"/>
    <lineage>
        <taxon>Eukaryota</taxon>
        <taxon>Fungi</taxon>
        <taxon>Dikarya</taxon>
        <taxon>Ascomycota</taxon>
        <taxon>Pezizomycotina</taxon>
        <taxon>Leotiomycetes</taxon>
        <taxon>Helotiales</taxon>
        <taxon>Helotiales incertae sedis</taxon>
        <taxon>Amylocarpus</taxon>
    </lineage>
</organism>
<dbReference type="PANTHER" id="PTHR43450">
    <property type="entry name" value="ASPARTYL-TRNA SYNTHETASE"/>
    <property type="match status" value="1"/>
</dbReference>
<feature type="region of interest" description="Disordered" evidence="2">
    <location>
        <begin position="1"/>
        <end position="53"/>
    </location>
</feature>
<dbReference type="GO" id="GO:0017101">
    <property type="term" value="C:aminoacyl-tRNA synthetase multienzyme complex"/>
    <property type="evidence" value="ECO:0007669"/>
    <property type="project" value="TreeGrafter"/>
</dbReference>
<evidence type="ECO:0000313" key="3">
    <source>
        <dbReference type="EMBL" id="KAG9230888.1"/>
    </source>
</evidence>
<gene>
    <name evidence="3" type="ORF">BJ875DRAFT_138187</name>
</gene>
<dbReference type="InterPro" id="IPR012340">
    <property type="entry name" value="NA-bd_OB-fold"/>
</dbReference>
<evidence type="ECO:0000313" key="4">
    <source>
        <dbReference type="Proteomes" id="UP000824998"/>
    </source>
</evidence>
<comment type="caution">
    <text evidence="3">The sequence shown here is derived from an EMBL/GenBank/DDBJ whole genome shotgun (WGS) entry which is preliminary data.</text>
</comment>